<keyword evidence="3" id="KW-0964">Secreted</keyword>
<reference evidence="13 14" key="1">
    <citation type="submission" date="2024-03" db="EMBL/GenBank/DDBJ databases">
        <title>Human intestinal bacterial collection.</title>
        <authorList>
            <person name="Pauvert C."/>
            <person name="Hitch T.C.A."/>
            <person name="Clavel T."/>
        </authorList>
    </citation>
    <scope>NUCLEOTIDE SEQUENCE [LARGE SCALE GENOMIC DNA]</scope>
    <source>
        <strain evidence="13 14">CLA-AA-H192</strain>
    </source>
</reference>
<evidence type="ECO:0000256" key="8">
    <source>
        <dbReference type="PROSITE-ProRule" id="PRU01240"/>
    </source>
</evidence>
<evidence type="ECO:0000256" key="6">
    <source>
        <dbReference type="ARBA" id="ARBA00022801"/>
    </source>
</evidence>
<dbReference type="PROSITE" id="PS00138">
    <property type="entry name" value="SUBTILASE_SER"/>
    <property type="match status" value="1"/>
</dbReference>
<dbReference type="RefSeq" id="WP_349136542.1">
    <property type="nucleotide sequence ID" value="NZ_JBBMFF010000246.1"/>
</dbReference>
<evidence type="ECO:0000256" key="10">
    <source>
        <dbReference type="SAM" id="SignalP"/>
    </source>
</evidence>
<keyword evidence="7 8" id="KW-0720">Serine protease</keyword>
<evidence type="ECO:0000256" key="1">
    <source>
        <dbReference type="ARBA" id="ARBA00011073"/>
    </source>
</evidence>
<dbReference type="PANTHER" id="PTHR43806:SF11">
    <property type="entry name" value="CEREVISIN-RELATED"/>
    <property type="match status" value="1"/>
</dbReference>
<gene>
    <name evidence="13" type="ORF">WMO66_11400</name>
</gene>
<dbReference type="InterPro" id="IPR000209">
    <property type="entry name" value="Peptidase_S8/S53_dom"/>
</dbReference>
<dbReference type="InterPro" id="IPR023827">
    <property type="entry name" value="Peptidase_S8_Asp-AS"/>
</dbReference>
<dbReference type="InterPro" id="IPR002105">
    <property type="entry name" value="Dockerin_1_rpt"/>
</dbReference>
<name>A0ABV1G8V7_9FIRM</name>
<dbReference type="InterPro" id="IPR050131">
    <property type="entry name" value="Peptidase_S8_subtilisin-like"/>
</dbReference>
<dbReference type="PROSITE" id="PS51892">
    <property type="entry name" value="SUBTILASE"/>
    <property type="match status" value="1"/>
</dbReference>
<dbReference type="SUPFAM" id="SSF63446">
    <property type="entry name" value="Type I dockerin domain"/>
    <property type="match status" value="1"/>
</dbReference>
<dbReference type="Pfam" id="PF00082">
    <property type="entry name" value="Peptidase_S8"/>
    <property type="match status" value="1"/>
</dbReference>
<dbReference type="InterPro" id="IPR003137">
    <property type="entry name" value="PA_domain"/>
</dbReference>
<evidence type="ECO:0000256" key="5">
    <source>
        <dbReference type="ARBA" id="ARBA00022729"/>
    </source>
</evidence>
<dbReference type="PANTHER" id="PTHR43806">
    <property type="entry name" value="PEPTIDASE S8"/>
    <property type="match status" value="1"/>
</dbReference>
<evidence type="ECO:0000259" key="11">
    <source>
        <dbReference type="Pfam" id="PF00082"/>
    </source>
</evidence>
<dbReference type="InterPro" id="IPR022398">
    <property type="entry name" value="Peptidase_S8_His-AS"/>
</dbReference>
<dbReference type="Pfam" id="PF00404">
    <property type="entry name" value="Dockerin_1"/>
    <property type="match status" value="1"/>
</dbReference>
<feature type="domain" description="Peptidase S8/S53" evidence="11">
    <location>
        <begin position="194"/>
        <end position="719"/>
    </location>
</feature>
<dbReference type="Gene3D" id="3.50.30.30">
    <property type="match status" value="1"/>
</dbReference>
<dbReference type="Gene3D" id="3.40.50.200">
    <property type="entry name" value="Peptidase S8/S53 domain"/>
    <property type="match status" value="1"/>
</dbReference>
<feature type="chain" id="PRO_5046199539" evidence="10">
    <location>
        <begin position="31"/>
        <end position="1530"/>
    </location>
</feature>
<dbReference type="Pfam" id="PF02225">
    <property type="entry name" value="PA"/>
    <property type="match status" value="1"/>
</dbReference>
<keyword evidence="14" id="KW-1185">Reference proteome</keyword>
<feature type="signal peptide" evidence="10">
    <location>
        <begin position="1"/>
        <end position="30"/>
    </location>
</feature>
<keyword evidence="4 8" id="KW-0645">Protease</keyword>
<dbReference type="InterPro" id="IPR036852">
    <property type="entry name" value="Peptidase_S8/S53_dom_sf"/>
</dbReference>
<protein>
    <submittedName>
        <fullName evidence="13">S8 family serine peptidase</fullName>
    </submittedName>
</protein>
<dbReference type="Gene3D" id="2.60.40.1710">
    <property type="entry name" value="Subtilisin-like superfamily"/>
    <property type="match status" value="1"/>
</dbReference>
<evidence type="ECO:0000256" key="3">
    <source>
        <dbReference type="ARBA" id="ARBA00022525"/>
    </source>
</evidence>
<dbReference type="InterPro" id="IPR023828">
    <property type="entry name" value="Peptidase_S8_Ser-AS"/>
</dbReference>
<keyword evidence="5 10" id="KW-0732">Signal</keyword>
<dbReference type="Proteomes" id="UP001491552">
    <property type="component" value="Unassembled WGS sequence"/>
</dbReference>
<proteinExistence type="inferred from homology"/>
<dbReference type="InterPro" id="IPR046450">
    <property type="entry name" value="PA_dom_sf"/>
</dbReference>
<evidence type="ECO:0000256" key="2">
    <source>
        <dbReference type="ARBA" id="ARBA00022512"/>
    </source>
</evidence>
<feature type="active site" description="Charge relay system" evidence="8">
    <location>
        <position position="296"/>
    </location>
</feature>
<feature type="active site" description="Charge relay system" evidence="8">
    <location>
        <position position="203"/>
    </location>
</feature>
<evidence type="ECO:0000259" key="12">
    <source>
        <dbReference type="Pfam" id="PF02225"/>
    </source>
</evidence>
<organism evidence="13 14">
    <name type="scientific">Faecousia intestinalis</name>
    <dbReference type="NCBI Taxonomy" id="3133167"/>
    <lineage>
        <taxon>Bacteria</taxon>
        <taxon>Bacillati</taxon>
        <taxon>Bacillota</taxon>
        <taxon>Clostridia</taxon>
        <taxon>Eubacteriales</taxon>
        <taxon>Oscillospiraceae</taxon>
        <taxon>Faecousia</taxon>
    </lineage>
</organism>
<sequence>MLKGKAKRSLAFVLAACMLLALLPSFGAGASAASVSYTEVDPSVIDAGAAVLPEAEQDAEQDVPAADEEVHVIILFEQKSLAKKGFSTKDLLENEKAASYSSSLKKQQLSLVDRIEREALGGEELEIRYQFTVAVNGVATVVPYGRIEQILAVDGVADVYLEERYELDETVQPDTATAGEMVGSYSAWADGYTGAGSRIAIIDTGLDLSHPSFSEGGYYYSLGISAASFGKKISDYNLLTKEEIKKALPNLSISADKNPPKADDLYRNAKVPFAYNYVDDGLDVSHDAEGDSNGDHGTHVAGIAAANRYVPHYDADGDLYYDKQELGVTGVAPDAQLVVMKVFGVGGGAYSSDYMAAIEDAIWLNCDSVNLSLGSGSAGRSYGSKSDQQILDSFRNTDTVVTVSAGNNGAWGENVLTGTGMTYTTDVRMHTGGSPGSYTNSFTIASVTNTSMSGVMGKFNGVAAIPGDTGETYGAKNFSTLDTSEDQSGTTYDYVFLGDPVKGEGIYGLPENYANVDVKGKVVLVSRGNSSFADKANAAIQAGAAAAVIYNNAPGSINMNLTGYNFPNPAVMIEQSKAKEILAASTQDETTGLWGGKMTVSAKAETLHGVADGYKPSSFSSWGTTENLDLKPELMTPGGNIYSTLNHSSYGMMSGTSMAAPSAAGGAAIMAQYIKEHKLSKQEGLTVRALAMALMMSTSEPLTDPDTGVTYSPRQQGSGLMQLQEAVTSPAYLLVGEKEGNDGKVKLTFGDDAERTGVYTGSFSVQNLSDSPLHYALSGKVTTMAVEEIEGEDYMSDSAYALDANVTFSADGKSVYVYDLNGDDKVDEQDALVLLQAANGTHDALDAETVQKYDLDADGTITTADAQLYLAAVKGDKSVVDVYAVTYEVPANGSMNVSFTVRLTDGDKAWLNGHYPNGSYIEGFLYADSCDGDGRQLSVPMLGFYGSWAEPSMYDKSVYLEDMCTEGATGYVAQRTNFLVQRMAGSTSGYYFGGNLYAEDDEAIADRASFANESGNTIYAAVPTMIRNASDLKVTIRNAETGEVYTTVDHGTATGAYYSASSAAWSATGTQVNLSWRGTAADNKTLLPEGTPIEVVARAVPEYYWDRETETVIGGEENLPESAFWTTRFVLDNTAPQANDIVLHSSAATGKRSLSVTVQDNRYVAAVLLLSRNGKQILARQAVNQTEPGTETTLEFPLDGIYTNDLLVAVYDYACNVTAYQTSFGGNVEQPAANATLRAAVPGTDDTTLFLELNTEDKSSIKALNENNPLPASVLSVTRGPEGKLLLASNELDDAKNLVSTLYSVDETDYTATKIGSQSKAAYTSMTYLPHLNGGTLLAGYGYNLLRVDTATGTMTSLGSFASVIGRGVYIVGMTYVGPEETDEYGTCDDFAMLCSDGSVYLFSMAYYTNAYGRKTYGLYSRSLLGNVPDVMANYAAGSALYYADNRLYISVLTTSASKLSYVDLTADIFWPISIGQISAAPVALYSAMQNAAADDAAALAPWAERQTGMQALEPAAAETLTAQPLPALQ</sequence>
<dbReference type="EMBL" id="JBBMFF010000246">
    <property type="protein sequence ID" value="MEQ2511840.1"/>
    <property type="molecule type" value="Genomic_DNA"/>
</dbReference>
<accession>A0ABV1G8V7</accession>
<evidence type="ECO:0000256" key="4">
    <source>
        <dbReference type="ARBA" id="ARBA00022670"/>
    </source>
</evidence>
<keyword evidence="6 8" id="KW-0378">Hydrolase</keyword>
<dbReference type="PRINTS" id="PR00723">
    <property type="entry name" value="SUBTILISIN"/>
</dbReference>
<dbReference type="PROSITE" id="PS00136">
    <property type="entry name" value="SUBTILASE_ASP"/>
    <property type="match status" value="1"/>
</dbReference>
<evidence type="ECO:0000256" key="9">
    <source>
        <dbReference type="RuleBase" id="RU003355"/>
    </source>
</evidence>
<feature type="active site" description="Charge relay system" evidence="8">
    <location>
        <position position="657"/>
    </location>
</feature>
<comment type="similarity">
    <text evidence="1 8 9">Belongs to the peptidase S8 family.</text>
</comment>
<dbReference type="InterPro" id="IPR015500">
    <property type="entry name" value="Peptidase_S8_subtilisin-rel"/>
</dbReference>
<dbReference type="Gene3D" id="1.10.1330.10">
    <property type="entry name" value="Dockerin domain"/>
    <property type="match status" value="1"/>
</dbReference>
<dbReference type="SUPFAM" id="SSF52743">
    <property type="entry name" value="Subtilisin-like"/>
    <property type="match status" value="1"/>
</dbReference>
<dbReference type="InterPro" id="IPR036439">
    <property type="entry name" value="Dockerin_dom_sf"/>
</dbReference>
<keyword evidence="2" id="KW-0134">Cell wall</keyword>
<dbReference type="SUPFAM" id="SSF52025">
    <property type="entry name" value="PA domain"/>
    <property type="match status" value="1"/>
</dbReference>
<comment type="caution">
    <text evidence="13">The sequence shown here is derived from an EMBL/GenBank/DDBJ whole genome shotgun (WGS) entry which is preliminary data.</text>
</comment>
<evidence type="ECO:0000313" key="13">
    <source>
        <dbReference type="EMBL" id="MEQ2511840.1"/>
    </source>
</evidence>
<dbReference type="PROSITE" id="PS00137">
    <property type="entry name" value="SUBTILASE_HIS"/>
    <property type="match status" value="1"/>
</dbReference>
<feature type="domain" description="PA" evidence="12">
    <location>
        <begin position="511"/>
        <end position="581"/>
    </location>
</feature>
<evidence type="ECO:0000313" key="14">
    <source>
        <dbReference type="Proteomes" id="UP001491552"/>
    </source>
</evidence>
<evidence type="ECO:0000256" key="7">
    <source>
        <dbReference type="ARBA" id="ARBA00022825"/>
    </source>
</evidence>